<dbReference type="EMBL" id="FXAN01000091">
    <property type="protein sequence ID" value="SMG02142.1"/>
    <property type="molecule type" value="Genomic_DNA"/>
</dbReference>
<dbReference type="Proteomes" id="UP000198460">
    <property type="component" value="Unassembled WGS sequence"/>
</dbReference>
<sequence>MFDSVIQGDRSCAAWHWAAPYMAWRPEQGGAAVARAWRCR</sequence>
<dbReference type="AlphaFoldDB" id="A0A238HAH8"/>
<evidence type="ECO:0000313" key="2">
    <source>
        <dbReference type="Proteomes" id="UP000198460"/>
    </source>
</evidence>
<organism evidence="1 2">
    <name type="scientific">Burkholderia singularis</name>
    <dbReference type="NCBI Taxonomy" id="1503053"/>
    <lineage>
        <taxon>Bacteria</taxon>
        <taxon>Pseudomonadati</taxon>
        <taxon>Pseudomonadota</taxon>
        <taxon>Betaproteobacteria</taxon>
        <taxon>Burkholderiales</taxon>
        <taxon>Burkholderiaceae</taxon>
        <taxon>Burkholderia</taxon>
        <taxon>pseudomallei group</taxon>
    </lineage>
</organism>
<evidence type="ECO:0000313" key="1">
    <source>
        <dbReference type="EMBL" id="SMG02142.1"/>
    </source>
</evidence>
<protein>
    <submittedName>
        <fullName evidence="1">Uncharacterized protein</fullName>
    </submittedName>
</protein>
<name>A0A238HAH8_9BURK</name>
<accession>A0A238HAH8</accession>
<gene>
    <name evidence="1" type="ORF">BSIN_4908</name>
</gene>
<proteinExistence type="predicted"/>
<reference evidence="1 2" key="1">
    <citation type="submission" date="2017-04" db="EMBL/GenBank/DDBJ databases">
        <authorList>
            <person name="Afonso C.L."/>
            <person name="Miller P.J."/>
            <person name="Scott M.A."/>
            <person name="Spackman E."/>
            <person name="Goraichik I."/>
            <person name="Dimitrov K.M."/>
            <person name="Suarez D.L."/>
            <person name="Swayne D.E."/>
        </authorList>
    </citation>
    <scope>NUCLEOTIDE SEQUENCE [LARGE SCALE GENOMIC DNA]</scope>
    <source>
        <strain evidence="1">LMG 28154</strain>
    </source>
</reference>